<protein>
    <recommendedName>
        <fullName evidence="6">Auxiliary Activity family 9 catalytic domain-containing protein</fullName>
    </recommendedName>
</protein>
<evidence type="ECO:0000256" key="4">
    <source>
        <dbReference type="ARBA" id="ARBA00023157"/>
    </source>
</evidence>
<feature type="signal peptide" evidence="5">
    <location>
        <begin position="1"/>
        <end position="16"/>
    </location>
</feature>
<accession>A0AAN6M1I8</accession>
<evidence type="ECO:0000256" key="5">
    <source>
        <dbReference type="SAM" id="SignalP"/>
    </source>
</evidence>
<keyword evidence="3" id="KW-0964">Secreted</keyword>
<comment type="subcellular location">
    <subcellularLocation>
        <location evidence="2">Secreted</location>
    </subcellularLocation>
</comment>
<comment type="caution">
    <text evidence="7">The sequence shown here is derived from an EMBL/GenBank/DDBJ whole genome shotgun (WGS) entry which is preliminary data.</text>
</comment>
<keyword evidence="4" id="KW-1015">Disulfide bond</keyword>
<evidence type="ECO:0000259" key="6">
    <source>
        <dbReference type="Pfam" id="PF03443"/>
    </source>
</evidence>
<feature type="chain" id="PRO_5042942485" description="Auxiliary Activity family 9 catalytic domain-containing protein" evidence="5">
    <location>
        <begin position="17"/>
        <end position="253"/>
    </location>
</feature>
<dbReference type="AlphaFoldDB" id="A0AAN6M1I8"/>
<dbReference type="Pfam" id="PF03443">
    <property type="entry name" value="AA9"/>
    <property type="match status" value="1"/>
</dbReference>
<keyword evidence="8" id="KW-1185">Reference proteome</keyword>
<organism evidence="7 8">
    <name type="scientific">Pseudopithomyces chartarum</name>
    <dbReference type="NCBI Taxonomy" id="1892770"/>
    <lineage>
        <taxon>Eukaryota</taxon>
        <taxon>Fungi</taxon>
        <taxon>Dikarya</taxon>
        <taxon>Ascomycota</taxon>
        <taxon>Pezizomycotina</taxon>
        <taxon>Dothideomycetes</taxon>
        <taxon>Pleosporomycetidae</taxon>
        <taxon>Pleosporales</taxon>
        <taxon>Massarineae</taxon>
        <taxon>Didymosphaeriaceae</taxon>
        <taxon>Pseudopithomyces</taxon>
    </lineage>
</organism>
<evidence type="ECO:0000256" key="3">
    <source>
        <dbReference type="ARBA" id="ARBA00022525"/>
    </source>
</evidence>
<dbReference type="EMBL" id="WVTA01000006">
    <property type="protein sequence ID" value="KAK3209334.1"/>
    <property type="molecule type" value="Genomic_DNA"/>
</dbReference>
<dbReference type="InterPro" id="IPR005103">
    <property type="entry name" value="AA9_LPMO"/>
</dbReference>
<proteinExistence type="predicted"/>
<dbReference type="InterPro" id="IPR049892">
    <property type="entry name" value="AA9"/>
</dbReference>
<sequence length="253" mass="26611">MRSSFLIAALPALVSAHGHVEQVKADGVLYQGWNAALQYQNPVPKTVGWKADNLDNGFVSPDAFGSSAIVCHKQGTSNGAYVNIKAGSSATLYWDTWPTTHKGPVIDYIAACNGDCGSVSPSSLQWVKLAQSGWVSGSNPGNWATDKLIANNNTWTVTIPSNLASGNYVIRHEIIALHAANSANGAQAYPQCINFAVSGGGSGKVSGGVPATSFYKATDSGILFTLYTSFSGYNIPGPALGKVSKREHAREFN</sequence>
<dbReference type="PANTHER" id="PTHR33353">
    <property type="entry name" value="PUTATIVE (AFU_ORTHOLOGUE AFUA_1G12560)-RELATED"/>
    <property type="match status" value="1"/>
</dbReference>
<evidence type="ECO:0000256" key="2">
    <source>
        <dbReference type="ARBA" id="ARBA00004613"/>
    </source>
</evidence>
<evidence type="ECO:0000313" key="7">
    <source>
        <dbReference type="EMBL" id="KAK3209334.1"/>
    </source>
</evidence>
<dbReference type="PANTHER" id="PTHR33353:SF34">
    <property type="entry name" value="ENDO-BETA-1,4-GLUCANASE D"/>
    <property type="match status" value="1"/>
</dbReference>
<keyword evidence="5" id="KW-0732">Signal</keyword>
<comment type="cofactor">
    <cofactor evidence="1">
        <name>Cu(2+)</name>
        <dbReference type="ChEBI" id="CHEBI:29036"/>
    </cofactor>
</comment>
<name>A0AAN6M1I8_9PLEO</name>
<dbReference type="Gene3D" id="2.70.50.70">
    <property type="match status" value="1"/>
</dbReference>
<feature type="domain" description="Auxiliary Activity family 9 catalytic" evidence="6">
    <location>
        <begin position="17"/>
        <end position="230"/>
    </location>
</feature>
<dbReference type="CDD" id="cd21175">
    <property type="entry name" value="LPMO_AA9"/>
    <property type="match status" value="1"/>
</dbReference>
<dbReference type="Proteomes" id="UP001280581">
    <property type="component" value="Unassembled WGS sequence"/>
</dbReference>
<evidence type="ECO:0000256" key="1">
    <source>
        <dbReference type="ARBA" id="ARBA00001973"/>
    </source>
</evidence>
<gene>
    <name evidence="7" type="ORF">GRF29_69g1466032</name>
</gene>
<evidence type="ECO:0000313" key="8">
    <source>
        <dbReference type="Proteomes" id="UP001280581"/>
    </source>
</evidence>
<dbReference type="GO" id="GO:0005576">
    <property type="term" value="C:extracellular region"/>
    <property type="evidence" value="ECO:0007669"/>
    <property type="project" value="UniProtKB-SubCell"/>
</dbReference>
<reference evidence="7 8" key="1">
    <citation type="submission" date="2021-02" db="EMBL/GenBank/DDBJ databases">
        <title>Genome assembly of Pseudopithomyces chartarum.</title>
        <authorList>
            <person name="Jauregui R."/>
            <person name="Singh J."/>
            <person name="Voisey C."/>
        </authorList>
    </citation>
    <scope>NUCLEOTIDE SEQUENCE [LARGE SCALE GENOMIC DNA]</scope>
    <source>
        <strain evidence="7 8">AGR01</strain>
    </source>
</reference>